<evidence type="ECO:0000313" key="1">
    <source>
        <dbReference type="EMBL" id="KIT17329.1"/>
    </source>
</evidence>
<dbReference type="Proteomes" id="UP000032232">
    <property type="component" value="Unassembled WGS sequence"/>
</dbReference>
<comment type="caution">
    <text evidence="1">The sequence shown here is derived from an EMBL/GenBank/DDBJ whole genome shotgun (WGS) entry which is preliminary data.</text>
</comment>
<evidence type="ECO:0000313" key="2">
    <source>
        <dbReference type="Proteomes" id="UP000032232"/>
    </source>
</evidence>
<dbReference type="OrthoDB" id="9798709at2"/>
<keyword evidence="2" id="KW-1185">Reference proteome</keyword>
<accession>A0A0D1EIB3</accession>
<gene>
    <name evidence="1" type="ORF">jaqu_10610</name>
</gene>
<dbReference type="PATRIC" id="fig|935700.4.peg.1106"/>
<organism evidence="1 2">
    <name type="scientific">Jannaschia aquimarina</name>
    <dbReference type="NCBI Taxonomy" id="935700"/>
    <lineage>
        <taxon>Bacteria</taxon>
        <taxon>Pseudomonadati</taxon>
        <taxon>Pseudomonadota</taxon>
        <taxon>Alphaproteobacteria</taxon>
        <taxon>Rhodobacterales</taxon>
        <taxon>Roseobacteraceae</taxon>
        <taxon>Jannaschia</taxon>
    </lineage>
</organism>
<reference evidence="1 2" key="1">
    <citation type="submission" date="2015-02" db="EMBL/GenBank/DDBJ databases">
        <title>Genome Sequence of Jannaschia aquimarina DSM28248, a member of the Roseobacter clade.</title>
        <authorList>
            <person name="Voget S."/>
            <person name="Daniel R."/>
        </authorList>
    </citation>
    <scope>NUCLEOTIDE SEQUENCE [LARGE SCALE GENOMIC DNA]</scope>
    <source>
        <strain evidence="1 2">GSW-M26</strain>
    </source>
</reference>
<sequence>MTDATHAIVHGPGEARVLIMLPPGKGVGFFRDVAAEGLSPGSDMSRINEIAATYGVEFVGPPIEWRPRADDRASVL</sequence>
<name>A0A0D1EIB3_9RHOB</name>
<dbReference type="RefSeq" id="WP_043917890.1">
    <property type="nucleotide sequence ID" value="NZ_FZPF01000007.1"/>
</dbReference>
<proteinExistence type="predicted"/>
<dbReference type="AlphaFoldDB" id="A0A0D1EIB3"/>
<protein>
    <submittedName>
        <fullName evidence="1">Uncharacterized protein</fullName>
    </submittedName>
</protein>
<dbReference type="EMBL" id="JYFE01000020">
    <property type="protein sequence ID" value="KIT17329.1"/>
    <property type="molecule type" value="Genomic_DNA"/>
</dbReference>